<dbReference type="PIRSF" id="PIRSF029730">
    <property type="entry name" value="UCP029730"/>
    <property type="match status" value="1"/>
</dbReference>
<sequence length="265" mass="28429">MRDEAARRDETGQGTLLGAGDPAPVAVCGRSGESPFLLVSDHGGRAVPARLGDLGVAAPDWDRHIAWDIGMAGLGRLLAERLDTILIEQAYSRLVIDCNRAPGHPTSIVGASDGVVVPANADLDAEAVAGRLSAIFHPYHDRIAGELAARGDRPTVVVALHSFTPEMGGVARPWHVGILHNHDPRFGLILKDLLDEEGDLVVGDNEPYALTDGSDYTIPVHAEARGLPHVELEIRQDLVVDAEGQREWAGRLARLLPRAWARYSA</sequence>
<dbReference type="GO" id="GO:0016787">
    <property type="term" value="F:hydrolase activity"/>
    <property type="evidence" value="ECO:0007669"/>
    <property type="project" value="UniProtKB-KW"/>
</dbReference>
<dbReference type="InterPro" id="IPR011227">
    <property type="entry name" value="UCP029730"/>
</dbReference>
<evidence type="ECO:0000313" key="1">
    <source>
        <dbReference type="EMBL" id="MBB2155950.1"/>
    </source>
</evidence>
<dbReference type="AlphaFoldDB" id="A0A7W4FDW1"/>
<dbReference type="Gene3D" id="3.40.630.40">
    <property type="entry name" value="Zn-dependent exopeptidases"/>
    <property type="match status" value="1"/>
</dbReference>
<gene>
    <name evidence="1" type="ORF">HLH33_06455</name>
</gene>
<dbReference type="Proteomes" id="UP000550787">
    <property type="component" value="Unassembled WGS sequence"/>
</dbReference>
<name>A0A7W4FDW1_GLUDI</name>
<keyword evidence="1" id="KW-0378">Hydrolase</keyword>
<organism evidence="1 2">
    <name type="scientific">Gluconacetobacter diazotrophicus</name>
    <name type="common">Acetobacter diazotrophicus</name>
    <dbReference type="NCBI Taxonomy" id="33996"/>
    <lineage>
        <taxon>Bacteria</taxon>
        <taxon>Pseudomonadati</taxon>
        <taxon>Pseudomonadota</taxon>
        <taxon>Alphaproteobacteria</taxon>
        <taxon>Acetobacterales</taxon>
        <taxon>Acetobacteraceae</taxon>
        <taxon>Gluconacetobacter</taxon>
    </lineage>
</organism>
<dbReference type="RefSeq" id="WP_183115631.1">
    <property type="nucleotide sequence ID" value="NZ_JABEQG010000008.1"/>
</dbReference>
<dbReference type="Pfam" id="PF05013">
    <property type="entry name" value="FGase"/>
    <property type="match status" value="1"/>
</dbReference>
<evidence type="ECO:0000313" key="2">
    <source>
        <dbReference type="Proteomes" id="UP000550787"/>
    </source>
</evidence>
<accession>A0A7W4FDW1</accession>
<comment type="caution">
    <text evidence="1">The sequence shown here is derived from an EMBL/GenBank/DDBJ whole genome shotgun (WGS) entry which is preliminary data.</text>
</comment>
<proteinExistence type="predicted"/>
<reference evidence="1 2" key="1">
    <citation type="submission" date="2020-04" db="EMBL/GenBank/DDBJ databases">
        <title>Description of novel Gluconacetobacter.</title>
        <authorList>
            <person name="Sombolestani A."/>
        </authorList>
    </citation>
    <scope>NUCLEOTIDE SEQUENCE [LARGE SCALE GENOMIC DNA]</scope>
    <source>
        <strain evidence="1 2">LMG 7603</strain>
    </source>
</reference>
<dbReference type="InterPro" id="IPR007709">
    <property type="entry name" value="N-FG_amidohydro"/>
</dbReference>
<dbReference type="SUPFAM" id="SSF53187">
    <property type="entry name" value="Zn-dependent exopeptidases"/>
    <property type="match status" value="1"/>
</dbReference>
<protein>
    <submittedName>
        <fullName evidence="1">N-formylglutamate amidohydrolase</fullName>
    </submittedName>
</protein>
<dbReference type="EMBL" id="JABEQG010000008">
    <property type="protein sequence ID" value="MBB2155950.1"/>
    <property type="molecule type" value="Genomic_DNA"/>
</dbReference>